<comment type="caution">
    <text evidence="1">The sequence shown here is derived from an EMBL/GenBank/DDBJ whole genome shotgun (WGS) entry which is preliminary data.</text>
</comment>
<name>A0A7W9J112_9ACTN</name>
<protein>
    <submittedName>
        <fullName evidence="1">Uncharacterized protein</fullName>
    </submittedName>
</protein>
<evidence type="ECO:0000313" key="1">
    <source>
        <dbReference type="EMBL" id="MBB5833390.1"/>
    </source>
</evidence>
<dbReference type="AlphaFoldDB" id="A0A7W9J112"/>
<evidence type="ECO:0000313" key="2">
    <source>
        <dbReference type="Proteomes" id="UP000549971"/>
    </source>
</evidence>
<keyword evidence="2" id="KW-1185">Reference proteome</keyword>
<dbReference type="Proteomes" id="UP000549971">
    <property type="component" value="Unassembled WGS sequence"/>
</dbReference>
<sequence length="49" mass="5673">MSSYESPPLPHEWQFHRPRSVLIEHDAVRSSCSGHLTIWETRPRLTGTS</sequence>
<reference evidence="1 2" key="1">
    <citation type="submission" date="2020-08" db="EMBL/GenBank/DDBJ databases">
        <title>Sequencing the genomes of 1000 actinobacteria strains.</title>
        <authorList>
            <person name="Klenk H.-P."/>
        </authorList>
    </citation>
    <scope>NUCLEOTIDE SEQUENCE [LARGE SCALE GENOMIC DNA]</scope>
    <source>
        <strain evidence="1 2">DSM 28967</strain>
    </source>
</reference>
<accession>A0A7W9J112</accession>
<gene>
    <name evidence="1" type="ORF">HDA39_000124</name>
</gene>
<organism evidence="1 2">
    <name type="scientific">Kribbella italica</name>
    <dbReference type="NCBI Taxonomy" id="1540520"/>
    <lineage>
        <taxon>Bacteria</taxon>
        <taxon>Bacillati</taxon>
        <taxon>Actinomycetota</taxon>
        <taxon>Actinomycetes</taxon>
        <taxon>Propionibacteriales</taxon>
        <taxon>Kribbellaceae</taxon>
        <taxon>Kribbella</taxon>
    </lineage>
</organism>
<dbReference type="EMBL" id="JACHMY010000001">
    <property type="protein sequence ID" value="MBB5833390.1"/>
    <property type="molecule type" value="Genomic_DNA"/>
</dbReference>
<proteinExistence type="predicted"/>